<dbReference type="EMBL" id="AP005473">
    <property type="protein sequence ID" value="BAC57359.1"/>
    <property type="molecule type" value="Genomic_DNA"/>
</dbReference>
<reference evidence="3" key="1">
    <citation type="journal article" date="2005" name="Nature">
        <title>The map-based sequence of the rice genome.</title>
        <authorList>
            <consortium name="International rice genome sequencing project (IRGSP)"/>
            <person name="Matsumoto T."/>
            <person name="Wu J."/>
            <person name="Kanamori H."/>
            <person name="Katayose Y."/>
            <person name="Fujisawa M."/>
            <person name="Namiki N."/>
            <person name="Mizuno H."/>
            <person name="Yamamoto K."/>
            <person name="Antonio B.A."/>
            <person name="Baba T."/>
            <person name="Sakata K."/>
            <person name="Nagamura Y."/>
            <person name="Aoki H."/>
            <person name="Arikawa K."/>
            <person name="Arita K."/>
            <person name="Bito T."/>
            <person name="Chiden Y."/>
            <person name="Fujitsuka N."/>
            <person name="Fukunaka R."/>
            <person name="Hamada M."/>
            <person name="Harada C."/>
            <person name="Hayashi A."/>
            <person name="Hijishita S."/>
            <person name="Honda M."/>
            <person name="Hosokawa S."/>
            <person name="Ichikawa Y."/>
            <person name="Idonuma A."/>
            <person name="Iijima M."/>
            <person name="Ikeda M."/>
            <person name="Ikeno M."/>
            <person name="Ito K."/>
            <person name="Ito S."/>
            <person name="Ito T."/>
            <person name="Ito Y."/>
            <person name="Ito Y."/>
            <person name="Iwabuchi A."/>
            <person name="Kamiya K."/>
            <person name="Karasawa W."/>
            <person name="Kurita K."/>
            <person name="Katagiri S."/>
            <person name="Kikuta A."/>
            <person name="Kobayashi H."/>
            <person name="Kobayashi N."/>
            <person name="Machita K."/>
            <person name="Maehara T."/>
            <person name="Masukawa M."/>
            <person name="Mizubayashi T."/>
            <person name="Mukai Y."/>
            <person name="Nagasaki H."/>
            <person name="Nagata Y."/>
            <person name="Naito S."/>
            <person name="Nakashima M."/>
            <person name="Nakama Y."/>
            <person name="Nakamichi Y."/>
            <person name="Nakamura M."/>
            <person name="Meguro A."/>
            <person name="Negishi M."/>
            <person name="Ohta I."/>
            <person name="Ohta T."/>
            <person name="Okamoto M."/>
            <person name="Ono N."/>
            <person name="Saji S."/>
            <person name="Sakaguchi M."/>
            <person name="Sakai K."/>
            <person name="Shibata M."/>
            <person name="Shimokawa T."/>
            <person name="Song J."/>
            <person name="Takazaki Y."/>
            <person name="Terasawa K."/>
            <person name="Tsugane M."/>
            <person name="Tsuji K."/>
            <person name="Ueda S."/>
            <person name="Waki K."/>
            <person name="Yamagata H."/>
            <person name="Yamamoto M."/>
            <person name="Yamamoto S."/>
            <person name="Yamane H."/>
            <person name="Yoshiki S."/>
            <person name="Yoshihara R."/>
            <person name="Yukawa K."/>
            <person name="Zhong H."/>
            <person name="Yano M."/>
            <person name="Yuan Q."/>
            <person name="Ouyang S."/>
            <person name="Liu J."/>
            <person name="Jones K.M."/>
            <person name="Gansberger K."/>
            <person name="Moffat K."/>
            <person name="Hill J."/>
            <person name="Bera J."/>
            <person name="Fadrosh D."/>
            <person name="Jin S."/>
            <person name="Johri S."/>
            <person name="Kim M."/>
            <person name="Overton L."/>
            <person name="Reardon M."/>
            <person name="Tsitrin T."/>
            <person name="Vuong H."/>
            <person name="Weaver B."/>
            <person name="Ciecko A."/>
            <person name="Tallon L."/>
            <person name="Jackson J."/>
            <person name="Pai G."/>
            <person name="Aken S.V."/>
            <person name="Utterback T."/>
            <person name="Reidmuller S."/>
            <person name="Feldblyum T."/>
            <person name="Hsiao J."/>
            <person name="Zismann V."/>
            <person name="Iobst S."/>
            <person name="de Vazeille A.R."/>
            <person name="Buell C.R."/>
            <person name="Ying K."/>
            <person name="Li Y."/>
            <person name="Lu T."/>
            <person name="Huang Y."/>
            <person name="Zhao Q."/>
            <person name="Feng Q."/>
            <person name="Zhang L."/>
            <person name="Zhu J."/>
            <person name="Weng Q."/>
            <person name="Mu J."/>
            <person name="Lu Y."/>
            <person name="Fan D."/>
            <person name="Liu Y."/>
            <person name="Guan J."/>
            <person name="Zhang Y."/>
            <person name="Yu S."/>
            <person name="Liu X."/>
            <person name="Zhang Y."/>
            <person name="Hong G."/>
            <person name="Han B."/>
            <person name="Choisne N."/>
            <person name="Demange N."/>
            <person name="Orjeda G."/>
            <person name="Samain S."/>
            <person name="Cattolico L."/>
            <person name="Pelletier E."/>
            <person name="Couloux A."/>
            <person name="Segurens B."/>
            <person name="Wincker P."/>
            <person name="D'Hont A."/>
            <person name="Scarpelli C."/>
            <person name="Weissenbach J."/>
            <person name="Salanoubat M."/>
            <person name="Quetier F."/>
            <person name="Yu Y."/>
            <person name="Kim H.R."/>
            <person name="Rambo T."/>
            <person name="Currie J."/>
            <person name="Collura K."/>
            <person name="Luo M."/>
            <person name="Yang T."/>
            <person name="Ammiraju J.S.S."/>
            <person name="Engler F."/>
            <person name="Soderlund C."/>
            <person name="Wing R.A."/>
            <person name="Palmer L.E."/>
            <person name="de la Bastide M."/>
            <person name="Spiegel L."/>
            <person name="Nascimento L."/>
            <person name="Zutavern T."/>
            <person name="O'Shaughnessy A."/>
            <person name="Dike S."/>
            <person name="Dedhia N."/>
            <person name="Preston R."/>
            <person name="Balija V."/>
            <person name="McCombie W.R."/>
            <person name="Chow T."/>
            <person name="Chen H."/>
            <person name="Chung M."/>
            <person name="Chen C."/>
            <person name="Shaw J."/>
            <person name="Wu H."/>
            <person name="Hsiao K."/>
            <person name="Chao Y."/>
            <person name="Chu M."/>
            <person name="Cheng C."/>
            <person name="Hour A."/>
            <person name="Lee P."/>
            <person name="Lin S."/>
            <person name="Lin Y."/>
            <person name="Liou J."/>
            <person name="Liu S."/>
            <person name="Hsing Y."/>
            <person name="Raghuvanshi S."/>
            <person name="Mohanty A."/>
            <person name="Bharti A.K."/>
            <person name="Gaur A."/>
            <person name="Gupta V."/>
            <person name="Kumar D."/>
            <person name="Ravi V."/>
            <person name="Vij S."/>
            <person name="Kapur A."/>
            <person name="Khurana P."/>
            <person name="Khurana P."/>
            <person name="Khurana J.P."/>
            <person name="Tyagi A.K."/>
            <person name="Gaikwad K."/>
            <person name="Singh A."/>
            <person name="Dalal V."/>
            <person name="Srivastava S."/>
            <person name="Dixit A."/>
            <person name="Pal A.K."/>
            <person name="Ghazi I.A."/>
            <person name="Yadav M."/>
            <person name="Pandit A."/>
            <person name="Bhargava A."/>
            <person name="Sureshbabu K."/>
            <person name="Batra K."/>
            <person name="Sharma T.R."/>
            <person name="Mohapatra T."/>
            <person name="Singh N.K."/>
            <person name="Messing J."/>
            <person name="Nelson A.B."/>
            <person name="Fuks G."/>
            <person name="Kavchok S."/>
            <person name="Keizer G."/>
            <person name="Linton E."/>
            <person name="Llaca V."/>
            <person name="Song R."/>
            <person name="Tanyolac B."/>
            <person name="Young S."/>
            <person name="Ho-Il K."/>
            <person name="Hahn J.H."/>
            <person name="Sangsakoo G."/>
            <person name="Vanavichit A."/>
            <person name="de Mattos Luiz.A.T."/>
            <person name="Zimmer P.D."/>
            <person name="Malone G."/>
            <person name="Dellagostin O."/>
            <person name="de Oliveira A.C."/>
            <person name="Bevan M."/>
            <person name="Bancroft I."/>
            <person name="Minx P."/>
            <person name="Cordum H."/>
            <person name="Wilson R."/>
            <person name="Cheng Z."/>
            <person name="Jin W."/>
            <person name="Jiang J."/>
            <person name="Leong S.A."/>
            <person name="Iwama H."/>
            <person name="Gojobori T."/>
            <person name="Itoh T."/>
            <person name="Niimura Y."/>
            <person name="Fujii Y."/>
            <person name="Habara T."/>
            <person name="Sakai H."/>
            <person name="Sato Y."/>
            <person name="Wilson G."/>
            <person name="Kumar K."/>
            <person name="McCouch S."/>
            <person name="Juretic N."/>
            <person name="Hoen D."/>
            <person name="Wright S."/>
            <person name="Bruskiewich R."/>
            <person name="Bureau T."/>
            <person name="Miyao A."/>
            <person name="Hirochika H."/>
            <person name="Nishikawa T."/>
            <person name="Kadowaki K."/>
            <person name="Sugiura M."/>
            <person name="Burr B."/>
            <person name="Sasaki T."/>
        </authorList>
    </citation>
    <scope>NUCLEOTIDE SEQUENCE [LARGE SCALE GENOMIC DNA]</scope>
    <source>
        <strain evidence="3">cv. Nipponbare</strain>
    </source>
</reference>
<evidence type="ECO:0000313" key="3">
    <source>
        <dbReference type="Proteomes" id="UP000000763"/>
    </source>
</evidence>
<feature type="region of interest" description="Disordered" evidence="1">
    <location>
        <begin position="1"/>
        <end position="50"/>
    </location>
</feature>
<accession>Q84YV8</accession>
<organism evidence="2 3">
    <name type="scientific">Oryza sativa subsp. japonica</name>
    <name type="common">Rice</name>
    <dbReference type="NCBI Taxonomy" id="39947"/>
    <lineage>
        <taxon>Eukaryota</taxon>
        <taxon>Viridiplantae</taxon>
        <taxon>Streptophyta</taxon>
        <taxon>Embryophyta</taxon>
        <taxon>Tracheophyta</taxon>
        <taxon>Spermatophyta</taxon>
        <taxon>Magnoliopsida</taxon>
        <taxon>Liliopsida</taxon>
        <taxon>Poales</taxon>
        <taxon>Poaceae</taxon>
        <taxon>BOP clade</taxon>
        <taxon>Oryzoideae</taxon>
        <taxon>Oryzeae</taxon>
        <taxon>Oryzinae</taxon>
        <taxon>Oryza</taxon>
        <taxon>Oryza sativa</taxon>
    </lineage>
</organism>
<feature type="compositionally biased region" description="Basic and acidic residues" evidence="1">
    <location>
        <begin position="15"/>
        <end position="30"/>
    </location>
</feature>
<gene>
    <name evidence="2" type="primary">OSJNBa0077B15.139</name>
</gene>
<dbReference type="Proteomes" id="UP000000763">
    <property type="component" value="Chromosome 7"/>
</dbReference>
<dbReference type="AlphaFoldDB" id="Q84YV8"/>
<proteinExistence type="predicted"/>
<reference evidence="3" key="2">
    <citation type="journal article" date="2008" name="Nucleic Acids Res.">
        <title>The rice annotation project database (RAP-DB): 2008 update.</title>
        <authorList>
            <consortium name="The rice annotation project (RAP)"/>
        </authorList>
    </citation>
    <scope>GENOME REANNOTATION</scope>
    <source>
        <strain evidence="3">cv. Nipponbare</strain>
    </source>
</reference>
<sequence length="74" mass="8278">MRRGLETARSSMVGGDRRHGVGQRRRDPAHARGRGGARHARLEQRQRQRRRCGVEDSNGVCCVVEWGLGNGRAD</sequence>
<evidence type="ECO:0000256" key="1">
    <source>
        <dbReference type="SAM" id="MobiDB-lite"/>
    </source>
</evidence>
<evidence type="ECO:0000313" key="2">
    <source>
        <dbReference type="EMBL" id="BAC57359.1"/>
    </source>
</evidence>
<name>Q84YV8_ORYSJ</name>
<protein>
    <submittedName>
        <fullName evidence="2">Uncharacterized protein</fullName>
    </submittedName>
</protein>